<sequence length="93" mass="9495">MCDWIASVRAVESATAVPPTAVMVSPATRPALAAALPDTVPAMVTPEVVVPVPVPVEEICAPRKAGRPIVIVLEDSPARILSAMLSALAIGMA</sequence>
<evidence type="ECO:0000313" key="1">
    <source>
        <dbReference type="EMBL" id="BDZ50411.1"/>
    </source>
</evidence>
<organism evidence="1 2">
    <name type="scientific">Frondihabitans sucicola</name>
    <dbReference type="NCBI Taxonomy" id="1268041"/>
    <lineage>
        <taxon>Bacteria</taxon>
        <taxon>Bacillati</taxon>
        <taxon>Actinomycetota</taxon>
        <taxon>Actinomycetes</taxon>
        <taxon>Micrococcales</taxon>
        <taxon>Microbacteriaceae</taxon>
        <taxon>Frondihabitans</taxon>
    </lineage>
</organism>
<evidence type="ECO:0000313" key="2">
    <source>
        <dbReference type="Proteomes" id="UP001321486"/>
    </source>
</evidence>
<accession>A0ABM8GPR3</accession>
<evidence type="ECO:0008006" key="3">
    <source>
        <dbReference type="Google" id="ProtNLM"/>
    </source>
</evidence>
<keyword evidence="2" id="KW-1185">Reference proteome</keyword>
<dbReference type="EMBL" id="AP027732">
    <property type="protein sequence ID" value="BDZ50411.1"/>
    <property type="molecule type" value="Genomic_DNA"/>
</dbReference>
<name>A0ABM8GPR3_9MICO</name>
<protein>
    <recommendedName>
        <fullName evidence="3">Response regulatory domain-containing protein</fullName>
    </recommendedName>
</protein>
<gene>
    <name evidence="1" type="ORF">GCM10025867_26520</name>
</gene>
<proteinExistence type="predicted"/>
<reference evidence="2" key="1">
    <citation type="journal article" date="2019" name="Int. J. Syst. Evol. Microbiol.">
        <title>The Global Catalogue of Microorganisms (GCM) 10K type strain sequencing project: providing services to taxonomists for standard genome sequencing and annotation.</title>
        <authorList>
            <consortium name="The Broad Institute Genomics Platform"/>
            <consortium name="The Broad Institute Genome Sequencing Center for Infectious Disease"/>
            <person name="Wu L."/>
            <person name="Ma J."/>
        </authorList>
    </citation>
    <scope>NUCLEOTIDE SEQUENCE [LARGE SCALE GENOMIC DNA]</scope>
    <source>
        <strain evidence="2">NBRC 108728</strain>
    </source>
</reference>
<dbReference type="Proteomes" id="UP001321486">
    <property type="component" value="Chromosome"/>
</dbReference>